<dbReference type="EMBL" id="RCZD01000008">
    <property type="protein sequence ID" value="TPG59972.1"/>
    <property type="molecule type" value="Genomic_DNA"/>
</dbReference>
<comment type="caution">
    <text evidence="2">The sequence shown here is derived from an EMBL/GenBank/DDBJ whole genome shotgun (WGS) entry which is preliminary data.</text>
</comment>
<sequence>MIREEERQFLIMFFCYAALVFIFGGAIFSAIWWKQNGSRVRAERQQKAENIQRIEKELSKFKDLTGEQEDMLANFLLLSGSSLLGESLFNNKTITFKQLYALNMQRLITNTGHVDGYVDFMETADSGLTSM</sequence>
<keyword evidence="1" id="KW-0472">Membrane</keyword>
<dbReference type="Proteomes" id="UP000317663">
    <property type="component" value="Unassembled WGS sequence"/>
</dbReference>
<evidence type="ECO:0000256" key="1">
    <source>
        <dbReference type="SAM" id="Phobius"/>
    </source>
</evidence>
<dbReference type="AlphaFoldDB" id="A0A502GEC1"/>
<reference evidence="2 3" key="1">
    <citation type="journal article" date="2019" name="Environ. Microbiol.">
        <title>Species interactions and distinct microbial communities in high Arctic permafrost affected cryosols are associated with the CH4 and CO2 gas fluxes.</title>
        <authorList>
            <person name="Altshuler I."/>
            <person name="Hamel J."/>
            <person name="Turney S."/>
            <person name="Magnuson E."/>
            <person name="Levesque R."/>
            <person name="Greer C."/>
            <person name="Whyte L.G."/>
        </authorList>
    </citation>
    <scope>NUCLEOTIDE SEQUENCE [LARGE SCALE GENOMIC DNA]</scope>
    <source>
        <strain evidence="2 3">E4</strain>
    </source>
</reference>
<accession>A0A502GEC1</accession>
<gene>
    <name evidence="2" type="ORF">EAH77_15510</name>
</gene>
<evidence type="ECO:0000313" key="2">
    <source>
        <dbReference type="EMBL" id="TPG59972.1"/>
    </source>
</evidence>
<keyword evidence="1" id="KW-0812">Transmembrane</keyword>
<keyword evidence="3" id="KW-1185">Reference proteome</keyword>
<proteinExistence type="predicted"/>
<evidence type="ECO:0000313" key="3">
    <source>
        <dbReference type="Proteomes" id="UP000317663"/>
    </source>
</evidence>
<keyword evidence="1" id="KW-1133">Transmembrane helix</keyword>
<dbReference type="RefSeq" id="WP_140473698.1">
    <property type="nucleotide sequence ID" value="NZ_RCZD01000008.1"/>
</dbReference>
<organism evidence="2 3">
    <name type="scientific">Ewingella americana</name>
    <dbReference type="NCBI Taxonomy" id="41202"/>
    <lineage>
        <taxon>Bacteria</taxon>
        <taxon>Pseudomonadati</taxon>
        <taxon>Pseudomonadota</taxon>
        <taxon>Gammaproteobacteria</taxon>
        <taxon>Enterobacterales</taxon>
        <taxon>Yersiniaceae</taxon>
        <taxon>Ewingella</taxon>
    </lineage>
</organism>
<protein>
    <submittedName>
        <fullName evidence="2">Uncharacterized protein</fullName>
    </submittedName>
</protein>
<feature type="transmembrane region" description="Helical" evidence="1">
    <location>
        <begin position="9"/>
        <end position="33"/>
    </location>
</feature>
<name>A0A502GEC1_9GAMM</name>